<keyword evidence="3" id="KW-0597">Phosphoprotein</keyword>
<dbReference type="EC" id="2.7.13.3" evidence="2"/>
<evidence type="ECO:0000256" key="1">
    <source>
        <dbReference type="ARBA" id="ARBA00000085"/>
    </source>
</evidence>
<dbReference type="AlphaFoldDB" id="A0A6A6H1Y3"/>
<keyword evidence="4" id="KW-0808">Transferase</keyword>
<name>A0A6A6H1Y3_VIRVR</name>
<dbReference type="Proteomes" id="UP000800092">
    <property type="component" value="Unassembled WGS sequence"/>
</dbReference>
<protein>
    <recommendedName>
        <fullName evidence="2">histidine kinase</fullName>
        <ecNumber evidence="2">2.7.13.3</ecNumber>
    </recommendedName>
</protein>
<dbReference type="Gene3D" id="3.30.565.10">
    <property type="entry name" value="Histidine kinase-like ATPase, C-terminal domain"/>
    <property type="match status" value="1"/>
</dbReference>
<evidence type="ECO:0000256" key="2">
    <source>
        <dbReference type="ARBA" id="ARBA00012438"/>
    </source>
</evidence>
<evidence type="ECO:0000313" key="9">
    <source>
        <dbReference type="Proteomes" id="UP000800092"/>
    </source>
</evidence>
<keyword evidence="9" id="KW-1185">Reference proteome</keyword>
<dbReference type="SUPFAM" id="SSF55874">
    <property type="entry name" value="ATPase domain of HSP90 chaperone/DNA topoisomerase II/histidine kinase"/>
    <property type="match status" value="1"/>
</dbReference>
<dbReference type="Pfam" id="PF01590">
    <property type="entry name" value="GAF"/>
    <property type="match status" value="1"/>
</dbReference>
<dbReference type="InterPro" id="IPR036890">
    <property type="entry name" value="HATPase_C_sf"/>
</dbReference>
<feature type="non-terminal residue" evidence="8">
    <location>
        <position position="797"/>
    </location>
</feature>
<reference evidence="8" key="1">
    <citation type="journal article" date="2020" name="Stud. Mycol.">
        <title>101 Dothideomycetes genomes: a test case for predicting lifestyles and emergence of pathogens.</title>
        <authorList>
            <person name="Haridas S."/>
            <person name="Albert R."/>
            <person name="Binder M."/>
            <person name="Bloem J."/>
            <person name="Labutti K."/>
            <person name="Salamov A."/>
            <person name="Andreopoulos B."/>
            <person name="Baker S."/>
            <person name="Barry K."/>
            <person name="Bills G."/>
            <person name="Bluhm B."/>
            <person name="Cannon C."/>
            <person name="Castanera R."/>
            <person name="Culley D."/>
            <person name="Daum C."/>
            <person name="Ezra D."/>
            <person name="Gonzalez J."/>
            <person name="Henrissat B."/>
            <person name="Kuo A."/>
            <person name="Liang C."/>
            <person name="Lipzen A."/>
            <person name="Lutzoni F."/>
            <person name="Magnuson J."/>
            <person name="Mondo S."/>
            <person name="Nolan M."/>
            <person name="Ohm R."/>
            <person name="Pangilinan J."/>
            <person name="Park H.-J."/>
            <person name="Ramirez L."/>
            <person name="Alfaro M."/>
            <person name="Sun H."/>
            <person name="Tritt A."/>
            <person name="Yoshinaga Y."/>
            <person name="Zwiers L.-H."/>
            <person name="Turgeon B."/>
            <person name="Goodwin S."/>
            <person name="Spatafora J."/>
            <person name="Crous P."/>
            <person name="Grigoriev I."/>
        </authorList>
    </citation>
    <scope>NUCLEOTIDE SEQUENCE</scope>
    <source>
        <strain evidence="8">Tuck. ex Michener</strain>
    </source>
</reference>
<dbReference type="SMART" id="SM00387">
    <property type="entry name" value="HATPase_c"/>
    <property type="match status" value="1"/>
</dbReference>
<dbReference type="Pfam" id="PF00512">
    <property type="entry name" value="HisKA"/>
    <property type="match status" value="1"/>
</dbReference>
<gene>
    <name evidence="8" type="ORF">EV356DRAFT_489331</name>
</gene>
<evidence type="ECO:0000256" key="6">
    <source>
        <dbReference type="SAM" id="MobiDB-lite"/>
    </source>
</evidence>
<dbReference type="GO" id="GO:0009927">
    <property type="term" value="F:histidine phosphotransfer kinase activity"/>
    <property type="evidence" value="ECO:0007669"/>
    <property type="project" value="TreeGrafter"/>
</dbReference>
<dbReference type="SUPFAM" id="SSF47384">
    <property type="entry name" value="Homodimeric domain of signal transducing histidine kinase"/>
    <property type="match status" value="1"/>
</dbReference>
<dbReference type="Gene3D" id="1.10.287.130">
    <property type="match status" value="1"/>
</dbReference>
<dbReference type="Pfam" id="PF02518">
    <property type="entry name" value="HATPase_c"/>
    <property type="match status" value="1"/>
</dbReference>
<dbReference type="InterPro" id="IPR036097">
    <property type="entry name" value="HisK_dim/P_sf"/>
</dbReference>
<dbReference type="SMART" id="SM00388">
    <property type="entry name" value="HisKA"/>
    <property type="match status" value="1"/>
</dbReference>
<dbReference type="PANTHER" id="PTHR43047:SF72">
    <property type="entry name" value="OSMOSENSING HISTIDINE PROTEIN KINASE SLN1"/>
    <property type="match status" value="1"/>
</dbReference>
<accession>A0A6A6H1Y3</accession>
<organism evidence="8 9">
    <name type="scientific">Viridothelium virens</name>
    <name type="common">Speckled blister lichen</name>
    <name type="synonym">Trypethelium virens</name>
    <dbReference type="NCBI Taxonomy" id="1048519"/>
    <lineage>
        <taxon>Eukaryota</taxon>
        <taxon>Fungi</taxon>
        <taxon>Dikarya</taxon>
        <taxon>Ascomycota</taxon>
        <taxon>Pezizomycotina</taxon>
        <taxon>Dothideomycetes</taxon>
        <taxon>Dothideomycetes incertae sedis</taxon>
        <taxon>Trypetheliales</taxon>
        <taxon>Trypetheliaceae</taxon>
        <taxon>Viridothelium</taxon>
    </lineage>
</organism>
<evidence type="ECO:0000256" key="4">
    <source>
        <dbReference type="ARBA" id="ARBA00022679"/>
    </source>
</evidence>
<evidence type="ECO:0000259" key="7">
    <source>
        <dbReference type="PROSITE" id="PS50109"/>
    </source>
</evidence>
<dbReference type="PANTHER" id="PTHR43047">
    <property type="entry name" value="TWO-COMPONENT HISTIDINE PROTEIN KINASE"/>
    <property type="match status" value="1"/>
</dbReference>
<dbReference type="OrthoDB" id="303614at2759"/>
<comment type="catalytic activity">
    <reaction evidence="1">
        <text>ATP + protein L-histidine = ADP + protein N-phospho-L-histidine.</text>
        <dbReference type="EC" id="2.7.13.3"/>
    </reaction>
</comment>
<proteinExistence type="predicted"/>
<dbReference type="InterPro" id="IPR003594">
    <property type="entry name" value="HATPase_dom"/>
</dbReference>
<dbReference type="InterPro" id="IPR004358">
    <property type="entry name" value="Sig_transdc_His_kin-like_C"/>
</dbReference>
<feature type="region of interest" description="Disordered" evidence="6">
    <location>
        <begin position="626"/>
        <end position="656"/>
    </location>
</feature>
<dbReference type="InterPro" id="IPR003661">
    <property type="entry name" value="HisK_dim/P_dom"/>
</dbReference>
<evidence type="ECO:0000256" key="5">
    <source>
        <dbReference type="ARBA" id="ARBA00022777"/>
    </source>
</evidence>
<dbReference type="GO" id="GO:0005886">
    <property type="term" value="C:plasma membrane"/>
    <property type="evidence" value="ECO:0007669"/>
    <property type="project" value="TreeGrafter"/>
</dbReference>
<feature type="compositionally biased region" description="Polar residues" evidence="6">
    <location>
        <begin position="638"/>
        <end position="656"/>
    </location>
</feature>
<dbReference type="EMBL" id="ML991820">
    <property type="protein sequence ID" value="KAF2232035.1"/>
    <property type="molecule type" value="Genomic_DNA"/>
</dbReference>
<dbReference type="CDD" id="cd00082">
    <property type="entry name" value="HisKA"/>
    <property type="match status" value="1"/>
</dbReference>
<feature type="domain" description="Histidine kinase" evidence="7">
    <location>
        <begin position="509"/>
        <end position="797"/>
    </location>
</feature>
<dbReference type="GO" id="GO:0000155">
    <property type="term" value="F:phosphorelay sensor kinase activity"/>
    <property type="evidence" value="ECO:0007669"/>
    <property type="project" value="InterPro"/>
</dbReference>
<dbReference type="PROSITE" id="PS50109">
    <property type="entry name" value="HIS_KIN"/>
    <property type="match status" value="1"/>
</dbReference>
<evidence type="ECO:0000256" key="3">
    <source>
        <dbReference type="ARBA" id="ARBA00022553"/>
    </source>
</evidence>
<dbReference type="SUPFAM" id="SSF55781">
    <property type="entry name" value="GAF domain-like"/>
    <property type="match status" value="1"/>
</dbReference>
<dbReference type="InterPro" id="IPR005467">
    <property type="entry name" value="His_kinase_dom"/>
</dbReference>
<dbReference type="InterPro" id="IPR003018">
    <property type="entry name" value="GAF"/>
</dbReference>
<dbReference type="PRINTS" id="PR00344">
    <property type="entry name" value="BCTRLSENSOR"/>
</dbReference>
<keyword evidence="5" id="KW-0418">Kinase</keyword>
<evidence type="ECO:0000313" key="8">
    <source>
        <dbReference type="EMBL" id="KAF2232035.1"/>
    </source>
</evidence>
<sequence>MDTPEIRQNSEAGQSNLRARELYQYFKPSAHKASIGESQSQDPVLTAHAQLVALRVNCERTMINFIDRTTIYHVAEATRALTIGDTNHDDANESCLLRRALTPKSGSLCANTIDSTLGSDGSPAHFEVLDLRHYPRYRNARDIRSIPGMRYYCGVPVYTNRGIAIGTLLVSDSRPRAPMSRANLDFLQVMAQNVMLHFEMQREKRLRQRAWNMNLCLATFVGLEQRPGYTKRGLKENFKTLRRSQDFDAGEGDKQLATFSRAAGLLGEALDLQSGGGVVFLDTFAAIGDETRSYQTQLNRSVQAPTQHEDQDFWVRDGSRISSRPQNQKKPSDTFLPLRPEAKEHAEILASFHQPLATMEPPGDTNAKSSRCLEAFIAPSPATLADLIRRHSRGKLFNMDELPETASEEIMGQDYFDLRKSDVEEEHEAELNMLRDHFPTARQIIFIPVQNFASSAWSVCFCYNMSEFRHFSSAFELPHSLAFCHCITTELGRLSILESSLHKSKFIGSISHELRSPLHGILASCDFMGEMGGSSFQRSIIDTASSCARTLMDTIDMVLDYSKINTFERDWRNVCKAGAGKPLKTTAGEGNPSMNIYSLVDIAKITEEVIEGSVTGSAMADSSRSIIGDTDHHRTPHQAGNDSSNSAEQARFNNTGRPEVEMIVDIPMIDWTYVTQPGSFRRIVMNLVGNALKYTKQGFIQVQLSTTQQEKRGHTPDEDNPISLITLKVTDSGCGISPEYLRTKLFTPFSQENSLAPGTGLGLSLVQSIVTMLDGEIDVKSQLNAGTQVTVQLPMRK</sequence>